<reference evidence="4 6" key="2">
    <citation type="submission" date="2016-10" db="EMBL/GenBank/DDBJ databases">
        <authorList>
            <person name="Varghese N."/>
            <person name="Submissions S."/>
        </authorList>
    </citation>
    <scope>NUCLEOTIDE SEQUENCE [LARGE SCALE GENOMIC DNA]</scope>
    <source>
        <strain evidence="4 6">LMG 18378</strain>
    </source>
</reference>
<dbReference type="InterPro" id="IPR025711">
    <property type="entry name" value="PepSY"/>
</dbReference>
<sequence>MQTLTRLIAATALFGASSLALAHDIGPDEALRLRDAGTIQDFQRLNQAALAKHAGGTVYDSELELEHGRYLYKVDIKDAQGVKWDVELDAVSGEVLKDRQDH</sequence>
<organism evidence="3 5">
    <name type="scientific">Pseudomonas citronellolis</name>
    <dbReference type="NCBI Taxonomy" id="53408"/>
    <lineage>
        <taxon>Bacteria</taxon>
        <taxon>Pseudomonadati</taxon>
        <taxon>Pseudomonadota</taxon>
        <taxon>Gammaproteobacteria</taxon>
        <taxon>Pseudomonadales</taxon>
        <taxon>Pseudomonadaceae</taxon>
        <taxon>Pseudomonas</taxon>
    </lineage>
</organism>
<dbReference type="Gene3D" id="3.10.450.40">
    <property type="match status" value="1"/>
</dbReference>
<evidence type="ECO:0000259" key="2">
    <source>
        <dbReference type="Pfam" id="PF03413"/>
    </source>
</evidence>
<reference evidence="3 5" key="1">
    <citation type="submission" date="2016-05" db="EMBL/GenBank/DDBJ databases">
        <title>Genome Sequence of Pseudomonas citronellolis Strain SJTE-3, an Estrogens and Persistent Organic Pollutants degradation strain.</title>
        <authorList>
            <person name="Liang R."/>
        </authorList>
    </citation>
    <scope>NUCLEOTIDE SEQUENCE [LARGE SCALE GENOMIC DNA]</scope>
    <source>
        <strain evidence="3 5">SJTE-3</strain>
    </source>
</reference>
<feature type="domain" description="PepSY" evidence="2">
    <location>
        <begin position="48"/>
        <end position="98"/>
    </location>
</feature>
<accession>A0A127MVQ4</accession>
<dbReference type="Pfam" id="PF03413">
    <property type="entry name" value="PepSY"/>
    <property type="match status" value="1"/>
</dbReference>
<protein>
    <submittedName>
        <fullName evidence="3 4">Peptidase</fullName>
    </submittedName>
</protein>
<name>A0A127MVQ4_9PSED</name>
<dbReference type="RefSeq" id="WP_009618698.1">
    <property type="nucleotide sequence ID" value="NZ_BGPP01000005.1"/>
</dbReference>
<gene>
    <name evidence="3" type="ORF">A9C11_11105</name>
    <name evidence="4" type="ORF">SAMN05216577_15024</name>
</gene>
<dbReference type="Proteomes" id="UP000077748">
    <property type="component" value="Chromosome"/>
</dbReference>
<evidence type="ECO:0000256" key="1">
    <source>
        <dbReference type="SAM" id="SignalP"/>
    </source>
</evidence>
<keyword evidence="6" id="KW-1185">Reference proteome</keyword>
<dbReference type="STRING" id="53408.A9C11_11105"/>
<dbReference type="EMBL" id="FOLS01000050">
    <property type="protein sequence ID" value="SFD96658.1"/>
    <property type="molecule type" value="Genomic_DNA"/>
</dbReference>
<dbReference type="Proteomes" id="UP000183385">
    <property type="component" value="Unassembled WGS sequence"/>
</dbReference>
<evidence type="ECO:0000313" key="3">
    <source>
        <dbReference type="EMBL" id="ANI14499.1"/>
    </source>
</evidence>
<feature type="chain" id="PRO_5011872413" evidence="1">
    <location>
        <begin position="23"/>
        <end position="102"/>
    </location>
</feature>
<dbReference type="KEGG" id="pcq:PcP3B5_39490"/>
<dbReference type="AlphaFoldDB" id="A0A127MVQ4"/>
<dbReference type="OrthoDB" id="5772663at2"/>
<dbReference type="GeneID" id="72996996"/>
<evidence type="ECO:0000313" key="5">
    <source>
        <dbReference type="Proteomes" id="UP000077748"/>
    </source>
</evidence>
<evidence type="ECO:0000313" key="4">
    <source>
        <dbReference type="EMBL" id="SFD96658.1"/>
    </source>
</evidence>
<proteinExistence type="predicted"/>
<feature type="signal peptide" evidence="1">
    <location>
        <begin position="1"/>
        <end position="22"/>
    </location>
</feature>
<keyword evidence="1" id="KW-0732">Signal</keyword>
<dbReference type="EMBL" id="CP015878">
    <property type="protein sequence ID" value="ANI14499.1"/>
    <property type="molecule type" value="Genomic_DNA"/>
</dbReference>
<evidence type="ECO:0000313" key="6">
    <source>
        <dbReference type="Proteomes" id="UP000183385"/>
    </source>
</evidence>